<reference evidence="1" key="1">
    <citation type="submission" date="2019-08" db="EMBL/GenBank/DDBJ databases">
        <authorList>
            <person name="Kucharzyk K."/>
            <person name="Murdoch R.W."/>
            <person name="Higgins S."/>
            <person name="Loffler F."/>
        </authorList>
    </citation>
    <scope>NUCLEOTIDE SEQUENCE</scope>
</reference>
<organism evidence="1">
    <name type="scientific">bioreactor metagenome</name>
    <dbReference type="NCBI Taxonomy" id="1076179"/>
    <lineage>
        <taxon>unclassified sequences</taxon>
        <taxon>metagenomes</taxon>
        <taxon>ecological metagenomes</taxon>
    </lineage>
</organism>
<proteinExistence type="predicted"/>
<protein>
    <submittedName>
        <fullName evidence="1">Uncharacterized protein</fullName>
    </submittedName>
</protein>
<dbReference type="AlphaFoldDB" id="A0A645HGB8"/>
<sequence length="158" mass="17926">MLGIHVRLDLENESREIALRGDNGAACRSRVRRRRQLEKRIQQELDAKVVYSAAEKHRCEFAGQDCRVIKLRAGPLKHVELFHRPSIGIGLHLLADGVVAQAEHRYRSAIFASRHALKKVYQVAFAIIDAAKVGSIAQGPVHRIRRNAQHSLQFVQKR</sequence>
<gene>
    <name evidence="1" type="ORF">SDC9_184950</name>
</gene>
<evidence type="ECO:0000313" key="1">
    <source>
        <dbReference type="EMBL" id="MPN37432.1"/>
    </source>
</evidence>
<comment type="caution">
    <text evidence="1">The sequence shown here is derived from an EMBL/GenBank/DDBJ whole genome shotgun (WGS) entry which is preliminary data.</text>
</comment>
<dbReference type="EMBL" id="VSSQ01092083">
    <property type="protein sequence ID" value="MPN37432.1"/>
    <property type="molecule type" value="Genomic_DNA"/>
</dbReference>
<accession>A0A645HGB8</accession>
<name>A0A645HGB8_9ZZZZ</name>